<evidence type="ECO:0000313" key="1">
    <source>
        <dbReference type="EMBL" id="KAK3081803.1"/>
    </source>
</evidence>
<dbReference type="Proteomes" id="UP001186974">
    <property type="component" value="Unassembled WGS sequence"/>
</dbReference>
<accession>A0ACC3DYC1</accession>
<reference evidence="1" key="1">
    <citation type="submission" date="2024-09" db="EMBL/GenBank/DDBJ databases">
        <title>Black Yeasts Isolated from many extreme environments.</title>
        <authorList>
            <person name="Coleine C."/>
            <person name="Stajich J.E."/>
            <person name="Selbmann L."/>
        </authorList>
    </citation>
    <scope>NUCLEOTIDE SEQUENCE</scope>
    <source>
        <strain evidence="1">CCFEE 5737</strain>
    </source>
</reference>
<sequence length="524" mass="58002">MAEIFGIIAGGIQIADTVLRAVSTLAQFVQSAQHFDETYNGLHQKAESMRNILTSLHQTVGTRMNQLERKPLTREEGNLINELQGNIEKFQISLETHASEVLGLRIVSDEGWMMNLRQQVRYENRLGNTVLDSVPELVAPLVKGYLEKAETLIGEGKYEAALLQLKRAQGSAANDVEEYLEASKRLAELYLMNCSFRECEDLLEKLVDSAPHGSLILANLIAGLYEMFDDSVAAQVYRTDGVTPVEAMRSPVAGSETLDPGPAVVTQEQPTSQTISDGDLLSCRDLASPLSSISETVDSAIDLTTAPSSLLPPVSAVNFERFVKEGNLDEVKENIARGINIEQRNEDGMTPLLVAAQHNRIEILKALIEKKADLSVTDEEQRTVLHCALGIPDGYDLVQVILRYGVNVNAEDDEGKTPLHYAVRCRNHRVAKALLKRKADVNATDKNLLSVLQSAINTKNDSMVKMLLDKHADTASAKFEKSSAAIEYVFKEYLKGKNMRQDPYERIRSDDCNEQYVEPLNSAL</sequence>
<keyword evidence="2" id="KW-1185">Reference proteome</keyword>
<protein>
    <submittedName>
        <fullName evidence="1">Uncharacterized protein</fullName>
    </submittedName>
</protein>
<name>A0ACC3DYC1_9PEZI</name>
<dbReference type="EMBL" id="JAWDJW010000062">
    <property type="protein sequence ID" value="KAK3081803.1"/>
    <property type="molecule type" value="Genomic_DNA"/>
</dbReference>
<evidence type="ECO:0000313" key="2">
    <source>
        <dbReference type="Proteomes" id="UP001186974"/>
    </source>
</evidence>
<proteinExistence type="predicted"/>
<organism evidence="1 2">
    <name type="scientific">Coniosporium uncinatum</name>
    <dbReference type="NCBI Taxonomy" id="93489"/>
    <lineage>
        <taxon>Eukaryota</taxon>
        <taxon>Fungi</taxon>
        <taxon>Dikarya</taxon>
        <taxon>Ascomycota</taxon>
        <taxon>Pezizomycotina</taxon>
        <taxon>Dothideomycetes</taxon>
        <taxon>Dothideomycetes incertae sedis</taxon>
        <taxon>Coniosporium</taxon>
    </lineage>
</organism>
<gene>
    <name evidence="1" type="ORF">LTS18_002376</name>
</gene>
<comment type="caution">
    <text evidence="1">The sequence shown here is derived from an EMBL/GenBank/DDBJ whole genome shotgun (WGS) entry which is preliminary data.</text>
</comment>